<sequence length="80" mass="8502">MKNAITRRLIAESNAQTAKAHRAIAKADKTLASTKGMFSAPVADKPAPALTKAEQEKASFNAFVGKHLTKYAPKGAAHVR</sequence>
<accession>A0A7X4GKZ4</accession>
<dbReference type="AlphaFoldDB" id="A0A7X4GKZ4"/>
<evidence type="ECO:0000313" key="2">
    <source>
        <dbReference type="Proteomes" id="UP000450012"/>
    </source>
</evidence>
<organism evidence="1 2">
    <name type="scientific">Duganella rivi</name>
    <dbReference type="NCBI Taxonomy" id="2666083"/>
    <lineage>
        <taxon>Bacteria</taxon>
        <taxon>Pseudomonadati</taxon>
        <taxon>Pseudomonadota</taxon>
        <taxon>Betaproteobacteria</taxon>
        <taxon>Burkholderiales</taxon>
        <taxon>Oxalobacteraceae</taxon>
        <taxon>Telluria group</taxon>
        <taxon>Duganella</taxon>
    </lineage>
</organism>
<dbReference type="EMBL" id="WWCK01000001">
    <property type="protein sequence ID" value="MYM65411.1"/>
    <property type="molecule type" value="Genomic_DNA"/>
</dbReference>
<comment type="caution">
    <text evidence="1">The sequence shown here is derived from an EMBL/GenBank/DDBJ whole genome shotgun (WGS) entry which is preliminary data.</text>
</comment>
<proteinExistence type="predicted"/>
<gene>
    <name evidence="1" type="ORF">GTP45_01010</name>
</gene>
<name>A0A7X4GKZ4_9BURK</name>
<reference evidence="1 2" key="1">
    <citation type="submission" date="2019-12" db="EMBL/GenBank/DDBJ databases">
        <title>Novel species isolated from a subtropical stream in China.</title>
        <authorList>
            <person name="Lu H."/>
        </authorList>
    </citation>
    <scope>NUCLEOTIDE SEQUENCE [LARGE SCALE GENOMIC DNA]</scope>
    <source>
        <strain evidence="1 2">FT55W</strain>
    </source>
</reference>
<keyword evidence="2" id="KW-1185">Reference proteome</keyword>
<evidence type="ECO:0000313" key="1">
    <source>
        <dbReference type="EMBL" id="MYM65411.1"/>
    </source>
</evidence>
<protein>
    <submittedName>
        <fullName evidence="1">Uncharacterized protein</fullName>
    </submittedName>
</protein>
<dbReference type="RefSeq" id="WP_161012025.1">
    <property type="nucleotide sequence ID" value="NZ_WWCK01000001.1"/>
</dbReference>
<dbReference type="Proteomes" id="UP000450012">
    <property type="component" value="Unassembled WGS sequence"/>
</dbReference>